<evidence type="ECO:0000313" key="1">
    <source>
        <dbReference type="EMBL" id="QQM68076.1"/>
    </source>
</evidence>
<evidence type="ECO:0008006" key="3">
    <source>
        <dbReference type="Google" id="ProtNLM"/>
    </source>
</evidence>
<organism evidence="1 2">
    <name type="scientific">Actinomyces weissii</name>
    <dbReference type="NCBI Taxonomy" id="675090"/>
    <lineage>
        <taxon>Bacteria</taxon>
        <taxon>Bacillati</taxon>
        <taxon>Actinomycetota</taxon>
        <taxon>Actinomycetes</taxon>
        <taxon>Actinomycetales</taxon>
        <taxon>Actinomycetaceae</taxon>
        <taxon>Actinomyces</taxon>
    </lineage>
</organism>
<dbReference type="RefSeq" id="WP_200277550.1">
    <property type="nucleotide sequence ID" value="NZ_CP066802.1"/>
</dbReference>
<accession>A0A7T7MAS3</accession>
<proteinExistence type="predicted"/>
<dbReference type="EMBL" id="CP066802">
    <property type="protein sequence ID" value="QQM68076.1"/>
    <property type="molecule type" value="Genomic_DNA"/>
</dbReference>
<sequence length="97" mass="10229">MGTVLLETELRLAASRSEVLTQAAVTAFLEGVPLYEMPRSVFVEAGLVGGAAVRLVDALHVVAALRCGATCVLTYDPRLAETARGMGLTVLSPSRRD</sequence>
<dbReference type="KEGG" id="awe:JG540_04330"/>
<protein>
    <recommendedName>
        <fullName evidence="3">PIN domain-containing protein</fullName>
    </recommendedName>
</protein>
<name>A0A7T7MAS3_9ACTO</name>
<reference evidence="1 2" key="1">
    <citation type="submission" date="2020-12" db="EMBL/GenBank/DDBJ databases">
        <authorList>
            <person name="Zhou J."/>
        </authorList>
    </citation>
    <scope>NUCLEOTIDE SEQUENCE [LARGE SCALE GENOMIC DNA]</scope>
    <source>
        <strain evidence="1 2">CCUG 61299</strain>
    </source>
</reference>
<gene>
    <name evidence="1" type="ORF">JG540_04330</name>
</gene>
<dbReference type="Proteomes" id="UP000595895">
    <property type="component" value="Chromosome"/>
</dbReference>
<dbReference type="AlphaFoldDB" id="A0A7T7MAS3"/>
<keyword evidence="2" id="KW-1185">Reference proteome</keyword>
<dbReference type="SUPFAM" id="SSF88723">
    <property type="entry name" value="PIN domain-like"/>
    <property type="match status" value="1"/>
</dbReference>
<evidence type="ECO:0000313" key="2">
    <source>
        <dbReference type="Proteomes" id="UP000595895"/>
    </source>
</evidence>
<dbReference type="InterPro" id="IPR029060">
    <property type="entry name" value="PIN-like_dom_sf"/>
</dbReference>